<dbReference type="InterPro" id="IPR050537">
    <property type="entry name" value="2-oxoacid_dehydrogenase"/>
</dbReference>
<reference evidence="17" key="1">
    <citation type="journal article" date="2019" name="Int. J. Syst. Evol. Microbiol.">
        <title>The Global Catalogue of Microorganisms (GCM) 10K type strain sequencing project: providing services to taxonomists for standard genome sequencing and annotation.</title>
        <authorList>
            <consortium name="The Broad Institute Genomics Platform"/>
            <consortium name="The Broad Institute Genome Sequencing Center for Infectious Disease"/>
            <person name="Wu L."/>
            <person name="Ma J."/>
        </authorList>
    </citation>
    <scope>NUCLEOTIDE SEQUENCE [LARGE SCALE GENOMIC DNA]</scope>
    <source>
        <strain evidence="17">JCM 16914</strain>
    </source>
</reference>
<evidence type="ECO:0000256" key="5">
    <source>
        <dbReference type="ARBA" id="ARBA00012945"/>
    </source>
</evidence>
<sequence>MAIEIKAPNFPESVAEGTVATWHKKPGDRVERDELVVEIETDKVVLEVVAPQAGTLGDVLADEGDTVESEQVLGNLDETASQGGSSKQGDKASSNDAGADTPSAEQKADTQKTDGGQQHDIKAPSFPESVQEGTVAGWKKKVGEAVKRDEVLAEIETDKVVLEVVAPADGALTEIKAEADSQVESEELLAVFTEGAGSADGGDAQPQAAASDDAESEGSANEELDGKILAPAARKMVAENDLDASRIKGTGKGGRILKEDVQKALNDGSAKKASGGEQKAKGQAASKANKPDAAAQAAPAPVEGQRPEKRVPMSRLRQTVAKRLVEAQQTAAMLTTYNEVDMSAIMALRAEYKERFQKAHDVKLGFMSFFVKAASEALKRFPDVNASIDGKEIVYHGYQDISVAVSTDRGLVVPVLRNTDQMQMADVEKTIGDFGKRARDGKLGIDEMQGGTFTITNGGIFGSLLSTPILNPPQTAILGMHKIQERPMAVDGKVEIRPMMYLAISYDHRMIDGKDAVQFLVAIKELLEDPARLLLNV</sequence>
<proteinExistence type="inferred from homology"/>
<dbReference type="SUPFAM" id="SSF52777">
    <property type="entry name" value="CoA-dependent acyltransferases"/>
    <property type="match status" value="1"/>
</dbReference>
<organism evidence="16 17">
    <name type="scientific">Halomonas cibimaris</name>
    <dbReference type="NCBI Taxonomy" id="657012"/>
    <lineage>
        <taxon>Bacteria</taxon>
        <taxon>Pseudomonadati</taxon>
        <taxon>Pseudomonadota</taxon>
        <taxon>Gammaproteobacteria</taxon>
        <taxon>Oceanospirillales</taxon>
        <taxon>Halomonadaceae</taxon>
        <taxon>Halomonas</taxon>
    </lineage>
</organism>
<evidence type="ECO:0000256" key="11">
    <source>
        <dbReference type="ARBA" id="ARBA00052761"/>
    </source>
</evidence>
<comment type="caution">
    <text evidence="16">The sequence shown here is derived from an EMBL/GenBank/DDBJ whole genome shotgun (WGS) entry which is preliminary data.</text>
</comment>
<dbReference type="SUPFAM" id="SSF47005">
    <property type="entry name" value="Peripheral subunit-binding domain of 2-oxo acid dehydrogenase complex"/>
    <property type="match status" value="1"/>
</dbReference>
<dbReference type="InterPro" id="IPR001078">
    <property type="entry name" value="2-oxoacid_DH_actylTfrase"/>
</dbReference>
<evidence type="ECO:0000256" key="12">
    <source>
        <dbReference type="RuleBase" id="RU361138"/>
    </source>
</evidence>
<evidence type="ECO:0000256" key="4">
    <source>
        <dbReference type="ARBA" id="ARBA00007317"/>
    </source>
</evidence>
<dbReference type="PANTHER" id="PTHR43416">
    <property type="entry name" value="DIHYDROLIPOYLLYSINE-RESIDUE SUCCINYLTRANSFERASE COMPONENT OF 2-OXOGLUTARATE DEHYDROGENASE COMPLEX, MITOCHONDRIAL-RELATED"/>
    <property type="match status" value="1"/>
</dbReference>
<dbReference type="Gene3D" id="2.40.50.100">
    <property type="match status" value="2"/>
</dbReference>
<evidence type="ECO:0000259" key="14">
    <source>
        <dbReference type="PROSITE" id="PS50968"/>
    </source>
</evidence>
<evidence type="ECO:0000256" key="8">
    <source>
        <dbReference type="ARBA" id="ARBA00022679"/>
    </source>
</evidence>
<dbReference type="RefSeq" id="WP_344702737.1">
    <property type="nucleotide sequence ID" value="NZ_BAAAZT010000030.1"/>
</dbReference>
<dbReference type="Gene3D" id="3.30.559.10">
    <property type="entry name" value="Chloramphenicol acetyltransferase-like domain"/>
    <property type="match status" value="1"/>
</dbReference>
<feature type="compositionally biased region" description="Basic and acidic residues" evidence="13">
    <location>
        <begin position="106"/>
        <end position="122"/>
    </location>
</feature>
<feature type="domain" description="Lipoyl-binding" evidence="14">
    <location>
        <begin position="118"/>
        <end position="193"/>
    </location>
</feature>
<comment type="catalytic activity">
    <reaction evidence="11 12">
        <text>N(6)-[(R)-dihydrolipoyl]-L-lysyl-[protein] + succinyl-CoA = N(6)-[(R)-S(8)-succinyldihydrolipoyl]-L-lysyl-[protein] + CoA</text>
        <dbReference type="Rhea" id="RHEA:15213"/>
        <dbReference type="Rhea" id="RHEA-COMP:10475"/>
        <dbReference type="Rhea" id="RHEA-COMP:20092"/>
        <dbReference type="ChEBI" id="CHEBI:57287"/>
        <dbReference type="ChEBI" id="CHEBI:57292"/>
        <dbReference type="ChEBI" id="CHEBI:83100"/>
        <dbReference type="ChEBI" id="CHEBI:83120"/>
        <dbReference type="EC" id="2.3.1.61"/>
    </reaction>
</comment>
<keyword evidence="9 12" id="KW-0450">Lipoyl</keyword>
<dbReference type="CDD" id="cd06849">
    <property type="entry name" value="lipoyl_domain"/>
    <property type="match status" value="2"/>
</dbReference>
<evidence type="ECO:0000259" key="15">
    <source>
        <dbReference type="PROSITE" id="PS51826"/>
    </source>
</evidence>
<evidence type="ECO:0000313" key="16">
    <source>
        <dbReference type="EMBL" id="GAA3900691.1"/>
    </source>
</evidence>
<gene>
    <name evidence="16" type="primary">odhB</name>
    <name evidence="16" type="ORF">GCM10022228_09080</name>
</gene>
<protein>
    <recommendedName>
        <fullName evidence="6 12">Dihydrolipoyllysine-residue succinyltransferase component of 2-oxoglutarate dehydrogenase complex</fullName>
        <ecNumber evidence="5 12">2.3.1.61</ecNumber>
    </recommendedName>
    <alternativeName>
        <fullName evidence="12">2-oxoglutarate dehydrogenase complex component E2</fullName>
    </alternativeName>
</protein>
<evidence type="ECO:0000313" key="17">
    <source>
        <dbReference type="Proteomes" id="UP001500133"/>
    </source>
</evidence>
<accession>A0ABP7LHH8</accession>
<dbReference type="InterPro" id="IPR023213">
    <property type="entry name" value="CAT-like_dom_sf"/>
</dbReference>
<keyword evidence="7 12" id="KW-0816">Tricarboxylic acid cycle</keyword>
<keyword evidence="10 12" id="KW-0012">Acyltransferase</keyword>
<dbReference type="InterPro" id="IPR006255">
    <property type="entry name" value="SucB"/>
</dbReference>
<dbReference type="InterPro" id="IPR036625">
    <property type="entry name" value="E3-bd_dom_sf"/>
</dbReference>
<dbReference type="SUPFAM" id="SSF51230">
    <property type="entry name" value="Single hybrid motif"/>
    <property type="match status" value="2"/>
</dbReference>
<dbReference type="NCBIfam" id="TIGR01347">
    <property type="entry name" value="sucB"/>
    <property type="match status" value="1"/>
</dbReference>
<comment type="cofactor">
    <cofactor evidence="1">
        <name>(R)-lipoate</name>
        <dbReference type="ChEBI" id="CHEBI:83088"/>
    </cofactor>
</comment>
<comment type="similarity">
    <text evidence="4 12">Belongs to the 2-oxoacid dehydrogenase family.</text>
</comment>
<dbReference type="NCBIfam" id="NF004309">
    <property type="entry name" value="PRK05704.1"/>
    <property type="match status" value="1"/>
</dbReference>
<evidence type="ECO:0000256" key="6">
    <source>
        <dbReference type="ARBA" id="ARBA00019511"/>
    </source>
</evidence>
<evidence type="ECO:0000256" key="13">
    <source>
        <dbReference type="SAM" id="MobiDB-lite"/>
    </source>
</evidence>
<evidence type="ECO:0000256" key="3">
    <source>
        <dbReference type="ARBA" id="ARBA00005145"/>
    </source>
</evidence>
<feature type="domain" description="Peripheral subunit-binding (PSBD)" evidence="15">
    <location>
        <begin position="228"/>
        <end position="265"/>
    </location>
</feature>
<comment type="function">
    <text evidence="2 12">E2 component of the 2-oxoglutarate dehydrogenase (OGDH) complex which catalyzes the second step in the conversion of 2-oxoglutarate to succinyl-CoA and CO(2).</text>
</comment>
<dbReference type="InterPro" id="IPR000089">
    <property type="entry name" value="Biotin_lipoyl"/>
</dbReference>
<evidence type="ECO:0000256" key="1">
    <source>
        <dbReference type="ARBA" id="ARBA00001938"/>
    </source>
</evidence>
<dbReference type="EC" id="2.3.1.61" evidence="5 12"/>
<feature type="compositionally biased region" description="Low complexity" evidence="13">
    <location>
        <begin position="196"/>
        <end position="211"/>
    </location>
</feature>
<feature type="compositionally biased region" description="Polar residues" evidence="13">
    <location>
        <begin position="78"/>
        <end position="96"/>
    </location>
</feature>
<feature type="region of interest" description="Disordered" evidence="13">
    <location>
        <begin position="267"/>
        <end position="311"/>
    </location>
</feature>
<dbReference type="InterPro" id="IPR011053">
    <property type="entry name" value="Single_hybrid_motif"/>
</dbReference>
<comment type="pathway">
    <text evidence="3 12">Amino-acid degradation; L-lysine degradation via saccharopine pathway; glutaryl-CoA from L-lysine: step 6/6.</text>
</comment>
<dbReference type="PROSITE" id="PS00189">
    <property type="entry name" value="LIPOYL"/>
    <property type="match status" value="2"/>
</dbReference>
<dbReference type="Pfam" id="PF00198">
    <property type="entry name" value="2-oxoacid_dh"/>
    <property type="match status" value="1"/>
</dbReference>
<dbReference type="PROSITE" id="PS51826">
    <property type="entry name" value="PSBD"/>
    <property type="match status" value="1"/>
</dbReference>
<dbReference type="EMBL" id="BAAAZT010000030">
    <property type="protein sequence ID" value="GAA3900691.1"/>
    <property type="molecule type" value="Genomic_DNA"/>
</dbReference>
<keyword evidence="17" id="KW-1185">Reference proteome</keyword>
<evidence type="ECO:0000256" key="10">
    <source>
        <dbReference type="ARBA" id="ARBA00023315"/>
    </source>
</evidence>
<dbReference type="PROSITE" id="PS50968">
    <property type="entry name" value="BIOTINYL_LIPOYL"/>
    <property type="match status" value="2"/>
</dbReference>
<dbReference type="Proteomes" id="UP001500133">
    <property type="component" value="Unassembled WGS sequence"/>
</dbReference>
<feature type="region of interest" description="Disordered" evidence="13">
    <location>
        <begin position="54"/>
        <end position="135"/>
    </location>
</feature>
<keyword evidence="8 12" id="KW-0808">Transferase</keyword>
<evidence type="ECO:0000256" key="9">
    <source>
        <dbReference type="ARBA" id="ARBA00022823"/>
    </source>
</evidence>
<evidence type="ECO:0000256" key="2">
    <source>
        <dbReference type="ARBA" id="ARBA00004052"/>
    </source>
</evidence>
<feature type="region of interest" description="Disordered" evidence="13">
    <location>
        <begin position="196"/>
        <end position="227"/>
    </location>
</feature>
<dbReference type="Pfam" id="PF00364">
    <property type="entry name" value="Biotin_lipoyl"/>
    <property type="match status" value="2"/>
</dbReference>
<feature type="compositionally biased region" description="Low complexity" evidence="13">
    <location>
        <begin position="283"/>
        <end position="301"/>
    </location>
</feature>
<dbReference type="Gene3D" id="4.10.320.10">
    <property type="entry name" value="E3-binding domain"/>
    <property type="match status" value="1"/>
</dbReference>
<dbReference type="InterPro" id="IPR004167">
    <property type="entry name" value="PSBD"/>
</dbReference>
<feature type="compositionally biased region" description="Acidic residues" evidence="13">
    <location>
        <begin position="212"/>
        <end position="223"/>
    </location>
</feature>
<evidence type="ECO:0000256" key="7">
    <source>
        <dbReference type="ARBA" id="ARBA00022532"/>
    </source>
</evidence>
<dbReference type="Pfam" id="PF02817">
    <property type="entry name" value="E3_binding"/>
    <property type="match status" value="1"/>
</dbReference>
<feature type="domain" description="Lipoyl-binding" evidence="14">
    <location>
        <begin position="2"/>
        <end position="77"/>
    </location>
</feature>
<dbReference type="InterPro" id="IPR003016">
    <property type="entry name" value="2-oxoA_DH_lipoyl-BS"/>
</dbReference>
<dbReference type="PANTHER" id="PTHR43416:SF5">
    <property type="entry name" value="DIHYDROLIPOYLLYSINE-RESIDUE SUCCINYLTRANSFERASE COMPONENT OF 2-OXOGLUTARATE DEHYDROGENASE COMPLEX, MITOCHONDRIAL"/>
    <property type="match status" value="1"/>
</dbReference>
<name>A0ABP7LHH8_9GAMM</name>